<comment type="caution">
    <text evidence="2">The sequence shown here is derived from an EMBL/GenBank/DDBJ whole genome shotgun (WGS) entry which is preliminary data.</text>
</comment>
<protein>
    <submittedName>
        <fullName evidence="2">Uncharacterized protein</fullName>
    </submittedName>
</protein>
<dbReference type="Proteomes" id="UP001501444">
    <property type="component" value="Unassembled WGS sequence"/>
</dbReference>
<keyword evidence="1" id="KW-0472">Membrane</keyword>
<keyword evidence="1" id="KW-0812">Transmembrane</keyword>
<gene>
    <name evidence="2" type="ORF">GCM10010170_072270</name>
</gene>
<organism evidence="2 3">
    <name type="scientific">Dactylosporangium salmoneum</name>
    <dbReference type="NCBI Taxonomy" id="53361"/>
    <lineage>
        <taxon>Bacteria</taxon>
        <taxon>Bacillati</taxon>
        <taxon>Actinomycetota</taxon>
        <taxon>Actinomycetes</taxon>
        <taxon>Micromonosporales</taxon>
        <taxon>Micromonosporaceae</taxon>
        <taxon>Dactylosporangium</taxon>
    </lineage>
</organism>
<proteinExistence type="predicted"/>
<evidence type="ECO:0000313" key="3">
    <source>
        <dbReference type="Proteomes" id="UP001501444"/>
    </source>
</evidence>
<dbReference type="EMBL" id="BAAARV010000071">
    <property type="protein sequence ID" value="GAA2371039.1"/>
    <property type="molecule type" value="Genomic_DNA"/>
</dbReference>
<reference evidence="2 3" key="1">
    <citation type="journal article" date="2019" name="Int. J. Syst. Evol. Microbiol.">
        <title>The Global Catalogue of Microorganisms (GCM) 10K type strain sequencing project: providing services to taxonomists for standard genome sequencing and annotation.</title>
        <authorList>
            <consortium name="The Broad Institute Genomics Platform"/>
            <consortium name="The Broad Institute Genome Sequencing Center for Infectious Disease"/>
            <person name="Wu L."/>
            <person name="Ma J."/>
        </authorList>
    </citation>
    <scope>NUCLEOTIDE SEQUENCE [LARGE SCALE GENOMIC DNA]</scope>
    <source>
        <strain evidence="2 3">JCM 3272</strain>
    </source>
</reference>
<keyword evidence="1" id="KW-1133">Transmembrane helix</keyword>
<accession>A0ABN3H717</accession>
<evidence type="ECO:0000256" key="1">
    <source>
        <dbReference type="SAM" id="Phobius"/>
    </source>
</evidence>
<name>A0ABN3H717_9ACTN</name>
<evidence type="ECO:0000313" key="2">
    <source>
        <dbReference type="EMBL" id="GAA2371039.1"/>
    </source>
</evidence>
<feature type="transmembrane region" description="Helical" evidence="1">
    <location>
        <begin position="15"/>
        <end position="38"/>
    </location>
</feature>
<dbReference type="RefSeq" id="WP_344617094.1">
    <property type="nucleotide sequence ID" value="NZ_BAAARV010000071.1"/>
</dbReference>
<sequence>MLDDAGPGRPVTPAWSSMVAASVLALTVGLVSMPLALAARGRLPSGGLTDVTSPVQMSSEHKSLFLDCEKVAS</sequence>
<keyword evidence="3" id="KW-1185">Reference proteome</keyword>